<gene>
    <name evidence="10" type="primary">Contig12676.g13531</name>
    <name evidence="10" type="ORF">STYLEM_10680</name>
</gene>
<dbReference type="Gene3D" id="1.10.579.10">
    <property type="entry name" value="DNA Cyclobutane Dipyrimidine Photolyase, subunit A, domain 3"/>
    <property type="match status" value="1"/>
</dbReference>
<dbReference type="NCBIfam" id="TIGR02765">
    <property type="entry name" value="crypto_DASH"/>
    <property type="match status" value="1"/>
</dbReference>
<feature type="compositionally biased region" description="Basic and acidic residues" evidence="8">
    <location>
        <begin position="28"/>
        <end position="38"/>
    </location>
</feature>
<dbReference type="InterPro" id="IPR014133">
    <property type="entry name" value="Cry_DASH"/>
</dbReference>
<keyword evidence="11" id="KW-1185">Reference proteome</keyword>
<feature type="binding site" evidence="5">
    <location>
        <begin position="352"/>
        <end position="359"/>
    </location>
    <ligand>
        <name>FAD</name>
        <dbReference type="ChEBI" id="CHEBI:57692"/>
    </ligand>
</feature>
<dbReference type="SUPFAM" id="SSF52425">
    <property type="entry name" value="Cryptochrome/photolyase, N-terminal domain"/>
    <property type="match status" value="1"/>
</dbReference>
<feature type="site" description="Electron transfer via tryptophanyl radical" evidence="6">
    <location>
        <position position="460"/>
    </location>
</feature>
<evidence type="ECO:0000256" key="4">
    <source>
        <dbReference type="ARBA" id="ARBA00022991"/>
    </source>
</evidence>
<feature type="binding site" evidence="5">
    <location>
        <position position="299"/>
    </location>
    <ligand>
        <name>FAD</name>
        <dbReference type="ChEBI" id="CHEBI:57692"/>
    </ligand>
</feature>
<evidence type="ECO:0000256" key="6">
    <source>
        <dbReference type="PIRSR" id="PIRSR602081-2"/>
    </source>
</evidence>
<feature type="region of interest" description="Disordered" evidence="8">
    <location>
        <begin position="1"/>
        <end position="51"/>
    </location>
</feature>
<dbReference type="Pfam" id="PF00875">
    <property type="entry name" value="DNA_photolyase"/>
    <property type="match status" value="1"/>
</dbReference>
<dbReference type="InterPro" id="IPR002081">
    <property type="entry name" value="Cryptochrome/DNA_photolyase_1"/>
</dbReference>
<evidence type="ECO:0000259" key="9">
    <source>
        <dbReference type="PROSITE" id="PS51645"/>
    </source>
</evidence>
<evidence type="ECO:0000256" key="8">
    <source>
        <dbReference type="SAM" id="MobiDB-lite"/>
    </source>
</evidence>
<feature type="site" description="Electron transfer via tryptophanyl radical" evidence="6">
    <location>
        <position position="437"/>
    </location>
</feature>
<dbReference type="SUPFAM" id="SSF48173">
    <property type="entry name" value="Cryptochrome/photolyase FAD-binding domain"/>
    <property type="match status" value="1"/>
</dbReference>
<feature type="binding site" evidence="5">
    <location>
        <begin position="312"/>
        <end position="316"/>
    </location>
    <ligand>
        <name>FAD</name>
        <dbReference type="ChEBI" id="CHEBI:57692"/>
    </ligand>
</feature>
<name>A0A078AJK6_STYLE</name>
<feature type="binding site" evidence="5">
    <location>
        <position position="349"/>
    </location>
    <ligand>
        <name>FAD</name>
        <dbReference type="ChEBI" id="CHEBI:57692"/>
    </ligand>
</feature>
<dbReference type="InterPro" id="IPR005101">
    <property type="entry name" value="Cryptochr/Photolyase_FAD-bd"/>
</dbReference>
<dbReference type="InterPro" id="IPR006050">
    <property type="entry name" value="DNA_photolyase_N"/>
</dbReference>
<dbReference type="InParanoid" id="A0A078AJK6"/>
<feature type="site" description="Electron transfer via tryptophanyl radical" evidence="6">
    <location>
        <position position="384"/>
    </location>
</feature>
<evidence type="ECO:0000256" key="7">
    <source>
        <dbReference type="RuleBase" id="RU367151"/>
    </source>
</evidence>
<dbReference type="Gene3D" id="1.25.40.80">
    <property type="match status" value="1"/>
</dbReference>
<dbReference type="InterPro" id="IPR036155">
    <property type="entry name" value="Crypto/Photolyase_N_sf"/>
</dbReference>
<organism evidence="10 11">
    <name type="scientific">Stylonychia lemnae</name>
    <name type="common">Ciliate</name>
    <dbReference type="NCBI Taxonomy" id="5949"/>
    <lineage>
        <taxon>Eukaryota</taxon>
        <taxon>Sar</taxon>
        <taxon>Alveolata</taxon>
        <taxon>Ciliophora</taxon>
        <taxon>Intramacronucleata</taxon>
        <taxon>Spirotrichea</taxon>
        <taxon>Stichotrichia</taxon>
        <taxon>Sporadotrichida</taxon>
        <taxon>Oxytrichidae</taxon>
        <taxon>Stylonychinae</taxon>
        <taxon>Stylonychia</taxon>
    </lineage>
</organism>
<dbReference type="PROSITE" id="PS00394">
    <property type="entry name" value="DNA_PHOTOLYASES_1_1"/>
    <property type="match status" value="1"/>
</dbReference>
<dbReference type="InterPro" id="IPR036134">
    <property type="entry name" value="Crypto/Photolyase_FAD-like_sf"/>
</dbReference>
<dbReference type="Proteomes" id="UP000039865">
    <property type="component" value="Unassembled WGS sequence"/>
</dbReference>
<dbReference type="PANTHER" id="PTHR11455">
    <property type="entry name" value="CRYPTOCHROME"/>
    <property type="match status" value="1"/>
</dbReference>
<evidence type="ECO:0000256" key="3">
    <source>
        <dbReference type="ARBA" id="ARBA00022827"/>
    </source>
</evidence>
<dbReference type="GO" id="GO:0000719">
    <property type="term" value="P:photoreactive repair"/>
    <property type="evidence" value="ECO:0007669"/>
    <property type="project" value="TreeGrafter"/>
</dbReference>
<evidence type="ECO:0000313" key="10">
    <source>
        <dbReference type="EMBL" id="CDW81657.1"/>
    </source>
</evidence>
<evidence type="ECO:0000256" key="2">
    <source>
        <dbReference type="ARBA" id="ARBA00022630"/>
    </source>
</evidence>
<dbReference type="PRINTS" id="PR00147">
    <property type="entry name" value="DNAPHOTLYASE"/>
</dbReference>
<accession>A0A078AJK6</accession>
<keyword evidence="2 5" id="KW-0285">Flavoprotein</keyword>
<dbReference type="GO" id="GO:0071949">
    <property type="term" value="F:FAD binding"/>
    <property type="evidence" value="ECO:0007669"/>
    <property type="project" value="TreeGrafter"/>
</dbReference>
<dbReference type="Pfam" id="PF03441">
    <property type="entry name" value="FAD_binding_7"/>
    <property type="match status" value="1"/>
</dbReference>
<comment type="similarity">
    <text evidence="1 7">Belongs to the DNA photolyase class-1 family.</text>
</comment>
<feature type="compositionally biased region" description="Basic and acidic residues" evidence="8">
    <location>
        <begin position="1"/>
        <end position="21"/>
    </location>
</feature>
<comment type="cofactor">
    <cofactor evidence="7">
        <name>(6R)-5,10-methylene-5,6,7,8-tetrahydrofolate</name>
        <dbReference type="ChEBI" id="CHEBI:15636"/>
    </cofactor>
    <text evidence="7">Binds 1 5,10-methenyltetrahydrofolate (MTHF) per subunit.</text>
</comment>
<proteinExistence type="inferred from homology"/>
<comment type="function">
    <text evidence="7">May have a photoreceptor function.</text>
</comment>
<dbReference type="OrthoDB" id="309753at2759"/>
<dbReference type="GO" id="GO:0003904">
    <property type="term" value="F:deoxyribodipyrimidine photo-lyase activity"/>
    <property type="evidence" value="ECO:0007669"/>
    <property type="project" value="TreeGrafter"/>
</dbReference>
<dbReference type="InterPro" id="IPR018394">
    <property type="entry name" value="DNA_photolyase_1_CS_C"/>
</dbReference>
<dbReference type="PANTHER" id="PTHR11455:SF22">
    <property type="entry name" value="CRYPTOCHROME DASH"/>
    <property type="match status" value="1"/>
</dbReference>
<evidence type="ECO:0000256" key="5">
    <source>
        <dbReference type="PIRSR" id="PIRSR602081-1"/>
    </source>
</evidence>
<dbReference type="EMBL" id="CCKQ01010147">
    <property type="protein sequence ID" value="CDW81657.1"/>
    <property type="molecule type" value="Genomic_DNA"/>
</dbReference>
<evidence type="ECO:0000313" key="11">
    <source>
        <dbReference type="Proteomes" id="UP000039865"/>
    </source>
</evidence>
<dbReference type="PROSITE" id="PS51645">
    <property type="entry name" value="PHR_CRY_ALPHA_BETA"/>
    <property type="match status" value="1"/>
</dbReference>
<feature type="binding site" evidence="5">
    <location>
        <begin position="450"/>
        <end position="452"/>
    </location>
    <ligand>
        <name>FAD</name>
        <dbReference type="ChEBI" id="CHEBI:57692"/>
    </ligand>
</feature>
<comment type="cofactor">
    <cofactor evidence="5 7">
        <name>FAD</name>
        <dbReference type="ChEBI" id="CHEBI:57692"/>
    </cofactor>
    <text evidence="5 7">Binds 1 FAD per subunit.</text>
</comment>
<evidence type="ECO:0000256" key="1">
    <source>
        <dbReference type="ARBA" id="ARBA00005862"/>
    </source>
</evidence>
<sequence>MEKRSNKRKLDQISNQEEEKGTVPVKQENSKKVKKNPEESQQTPKTEEPSNNKMQRIILWFRNDLRLHDNAILNYAVTKVAKNKQIIPVFCFDPRFYGRKVQKYDTLKTGLVRQRFMIETVQNFRERLEKVGSKLLVSMDKPEIFLPTLIDKSCDNTIVYQDEICSEELTVEKLVKEKCKKAEIKSFWGSSCYHLDDLGFHPNDLPHIYGKFREKTEGVKVRPLFGQPKQDQLPFIEKPSKDILEAAEFMPTLKDFGFSKEEVEKPRDKRACYEFIGGEEQATKRLTEYIFETKSVGNYALVRNNLIGANYSSKLSPWLACGALSPRYIYFQVKEFEKKHRTNESTKVFLDELFWRDFYRFWCMKYGSKVFSSYGIYNREYYDWTTDKETVKKWKEGNTGMPIIDALMREMNVTGFMPNRGRMIVACYLTMDLKQDWREGAYHFEEKLIDHDVQSNYGGWNFSAGIGPGRVLVFNSVKQSKDHDKNGDYIKMWVPELKKVPVEYIHEPWTMPKDLQKGCKTVIGEDYPYPINCSKYTNKVAHTIEKQAKKSKRAEEKLKQTKLTK</sequence>
<dbReference type="GO" id="GO:0003677">
    <property type="term" value="F:DNA binding"/>
    <property type="evidence" value="ECO:0007669"/>
    <property type="project" value="TreeGrafter"/>
</dbReference>
<protein>
    <recommendedName>
        <fullName evidence="7">Cryptochrome DASH</fullName>
    </recommendedName>
</protein>
<dbReference type="Gene3D" id="3.40.50.620">
    <property type="entry name" value="HUPs"/>
    <property type="match status" value="1"/>
</dbReference>
<keyword evidence="4 7" id="KW-0157">Chromophore</keyword>
<dbReference type="InterPro" id="IPR014729">
    <property type="entry name" value="Rossmann-like_a/b/a_fold"/>
</dbReference>
<feature type="domain" description="Photolyase/cryptochrome alpha/beta" evidence="9">
    <location>
        <begin position="55"/>
        <end position="192"/>
    </location>
</feature>
<dbReference type="OMA" id="YVCEEIR"/>
<reference evidence="10 11" key="1">
    <citation type="submission" date="2014-06" db="EMBL/GenBank/DDBJ databases">
        <authorList>
            <person name="Swart Estienne"/>
        </authorList>
    </citation>
    <scope>NUCLEOTIDE SEQUENCE [LARGE SCALE GENOMIC DNA]</scope>
    <source>
        <strain evidence="10 11">130c</strain>
    </source>
</reference>
<dbReference type="AlphaFoldDB" id="A0A078AJK6"/>
<keyword evidence="3 5" id="KW-0274">FAD</keyword>